<reference evidence="1 2" key="1">
    <citation type="submission" date="2017-06" db="EMBL/GenBank/DDBJ databases">
        <authorList>
            <person name="Kim H.J."/>
            <person name="Triplett B.A."/>
        </authorList>
    </citation>
    <scope>NUCLEOTIDE SEQUENCE [LARGE SCALE GENOMIC DNA]</scope>
    <source>
        <strain evidence="1 2">DSM 14713</strain>
    </source>
</reference>
<dbReference type="RefSeq" id="WP_095979148.1">
    <property type="nucleotide sequence ID" value="NZ_CP022163.1"/>
</dbReference>
<dbReference type="PANTHER" id="PTHR43747:SF1">
    <property type="entry name" value="SLR1998 PROTEIN"/>
    <property type="match status" value="1"/>
</dbReference>
<accession>A0A250IHU3</accession>
<dbReference type="SUPFAM" id="SSF51905">
    <property type="entry name" value="FAD/NAD(P)-binding domain"/>
    <property type="match status" value="1"/>
</dbReference>
<dbReference type="Gene3D" id="3.50.50.60">
    <property type="entry name" value="FAD/NAD(P)-binding domain"/>
    <property type="match status" value="1"/>
</dbReference>
<dbReference type="OrthoDB" id="103324at2"/>
<proteinExistence type="predicted"/>
<protein>
    <recommendedName>
        <fullName evidence="3">Tryptophan halogenase</fullName>
    </recommendedName>
</protein>
<dbReference type="PANTHER" id="PTHR43747">
    <property type="entry name" value="FAD-BINDING PROTEIN"/>
    <property type="match status" value="1"/>
</dbReference>
<dbReference type="InterPro" id="IPR036188">
    <property type="entry name" value="FAD/NAD-bd_sf"/>
</dbReference>
<dbReference type="GO" id="GO:0004497">
    <property type="term" value="F:monooxygenase activity"/>
    <property type="evidence" value="ECO:0007669"/>
    <property type="project" value="InterPro"/>
</dbReference>
<dbReference type="InterPro" id="IPR006905">
    <property type="entry name" value="Flavin_halogenase"/>
</dbReference>
<sequence>MDTASHDVVVLGGGPAGAAVALALRGLTDCSVALVERSTYTEPRLGETLPPESRMLLTRLGVWEAFVQQGHLRSGGTSSSWGSETLGYNDYLLSPKGPGWHLDRRRFDQLLAEQAAGRGVDLHTSTELAGWERLKEGGYRLHVRRRGEAGSSCLQARFVVDATGRRAAFATAQGTRRLTFDRAFALYGFFQLKPGRTFNSYTLVEACEAGWWYSALLPGGRVVAGLLGDGESLRGLKPGHPEPWLALLERAPATRQKLEACDFTGEALVSLPANIARLDRLHAEDWLAVGDAACTYDPLSSQGISQALRSALLAAEALRRHFRGEPGALRAYEDTSRRQFEAHLQTRATYYRMERRWPMAPFWVHREQAFGAAPRADAMNPFHE</sequence>
<dbReference type="AlphaFoldDB" id="A0A250IHU3"/>
<dbReference type="PRINTS" id="PR00420">
    <property type="entry name" value="RNGMNOXGNASE"/>
</dbReference>
<dbReference type="Pfam" id="PF04820">
    <property type="entry name" value="Trp_halogenase"/>
    <property type="match status" value="2"/>
</dbReference>
<evidence type="ECO:0008006" key="3">
    <source>
        <dbReference type="Google" id="ProtNLM"/>
    </source>
</evidence>
<dbReference type="Proteomes" id="UP000217289">
    <property type="component" value="Chromosome"/>
</dbReference>
<keyword evidence="2" id="KW-1185">Reference proteome</keyword>
<dbReference type="EMBL" id="CP022163">
    <property type="protein sequence ID" value="ATB30731.1"/>
    <property type="molecule type" value="Genomic_DNA"/>
</dbReference>
<gene>
    <name evidence="1" type="ORF">MEBOL_004192</name>
</gene>
<dbReference type="InterPro" id="IPR050816">
    <property type="entry name" value="Flavin-dep_Halogenase_NPB"/>
</dbReference>
<dbReference type="KEGG" id="mbd:MEBOL_004192"/>
<evidence type="ECO:0000313" key="2">
    <source>
        <dbReference type="Proteomes" id="UP000217289"/>
    </source>
</evidence>
<dbReference type="Gene3D" id="3.30.9.100">
    <property type="match status" value="1"/>
</dbReference>
<name>A0A250IHU3_9BACT</name>
<evidence type="ECO:0000313" key="1">
    <source>
        <dbReference type="EMBL" id="ATB30731.1"/>
    </source>
</evidence>
<organism evidence="1 2">
    <name type="scientific">Melittangium boletus DSM 14713</name>
    <dbReference type="NCBI Taxonomy" id="1294270"/>
    <lineage>
        <taxon>Bacteria</taxon>
        <taxon>Pseudomonadati</taxon>
        <taxon>Myxococcota</taxon>
        <taxon>Myxococcia</taxon>
        <taxon>Myxococcales</taxon>
        <taxon>Cystobacterineae</taxon>
        <taxon>Archangiaceae</taxon>
        <taxon>Melittangium</taxon>
    </lineage>
</organism>